<dbReference type="InterPro" id="IPR014145">
    <property type="entry name" value="LigD_pol_dom"/>
</dbReference>
<evidence type="ECO:0000259" key="1">
    <source>
        <dbReference type="Pfam" id="PF21686"/>
    </source>
</evidence>
<accession>A0A5C1YBK8</accession>
<dbReference type="PANTHER" id="PTHR42705">
    <property type="entry name" value="BIFUNCTIONAL NON-HOMOLOGOUS END JOINING PROTEIN LIGD"/>
    <property type="match status" value="1"/>
</dbReference>
<feature type="domain" description="DNA ligase D polymerase" evidence="1">
    <location>
        <begin position="24"/>
        <end position="282"/>
    </location>
</feature>
<organism evidence="2 3">
    <name type="scientific">Protaetiibacter larvae</name>
    <dbReference type="NCBI Taxonomy" id="2592654"/>
    <lineage>
        <taxon>Bacteria</taxon>
        <taxon>Bacillati</taxon>
        <taxon>Actinomycetota</taxon>
        <taxon>Actinomycetes</taxon>
        <taxon>Micrococcales</taxon>
        <taxon>Microbacteriaceae</taxon>
        <taxon>Protaetiibacter</taxon>
    </lineage>
</organism>
<sequence length="287" mass="31326">MRVDGREVHLTSLDKVMYPATGTTKGEVVDYYARIAGVLVPHARDRPATRKRWVAGVGTAAAPGQVFFEKNLPASAPEWIARREIQHRDHVNVYPLVNDTATLVWAAQQNALELHVPQWRFGRDGAPHNPDRFVLDLDPGEGAGLPECVAVAVLARELLGAQGLELLPVTSGSKGIHLYAALDGRRTSAEMADAAHEWARELEAAHPELVVSAQRKADRVGRVLVDWSQNTAAKTTVVPYSLRGRLRPTVAAPRSWDELLAPGLRQLEFTEVLDRVDASGDPLASLA</sequence>
<protein>
    <recommendedName>
        <fullName evidence="1">DNA ligase D polymerase domain-containing protein</fullName>
    </recommendedName>
</protein>
<dbReference type="Gene3D" id="3.90.920.10">
    <property type="entry name" value="DNA primase, PRIM domain"/>
    <property type="match status" value="1"/>
</dbReference>
<dbReference type="CDD" id="cd04863">
    <property type="entry name" value="MtLigD_Pol_like"/>
    <property type="match status" value="1"/>
</dbReference>
<reference evidence="2 3" key="1">
    <citation type="submission" date="2019-09" db="EMBL/GenBank/DDBJ databases">
        <title>Genome sequencing of strain KACC 19322.</title>
        <authorList>
            <person name="Heo J."/>
            <person name="Kim S.-J."/>
            <person name="Kim J.-S."/>
            <person name="Hong S.-B."/>
            <person name="Kwon S.-W."/>
        </authorList>
    </citation>
    <scope>NUCLEOTIDE SEQUENCE [LARGE SCALE GENOMIC DNA]</scope>
    <source>
        <strain evidence="2 3">KACC 19322</strain>
    </source>
</reference>
<dbReference type="OrthoDB" id="9802472at2"/>
<dbReference type="PANTHER" id="PTHR42705:SF2">
    <property type="entry name" value="BIFUNCTIONAL NON-HOMOLOGOUS END JOINING PROTEIN LIGD"/>
    <property type="match status" value="1"/>
</dbReference>
<dbReference type="Pfam" id="PF21686">
    <property type="entry name" value="LigD_Prim-Pol"/>
    <property type="match status" value="1"/>
</dbReference>
<gene>
    <name evidence="2" type="ORF">FLP23_09860</name>
</gene>
<evidence type="ECO:0000313" key="2">
    <source>
        <dbReference type="EMBL" id="QEO10858.1"/>
    </source>
</evidence>
<name>A0A5C1YBK8_9MICO</name>
<dbReference type="InterPro" id="IPR052171">
    <property type="entry name" value="NHEJ_LigD"/>
</dbReference>
<proteinExistence type="predicted"/>
<dbReference type="AlphaFoldDB" id="A0A5C1YBK8"/>
<evidence type="ECO:0000313" key="3">
    <source>
        <dbReference type="Proteomes" id="UP000322159"/>
    </source>
</evidence>
<dbReference type="KEGG" id="lyk:FLP23_09860"/>
<dbReference type="NCBIfam" id="TIGR02778">
    <property type="entry name" value="ligD_pol"/>
    <property type="match status" value="1"/>
</dbReference>
<dbReference type="Proteomes" id="UP000322159">
    <property type="component" value="Chromosome"/>
</dbReference>
<dbReference type="EMBL" id="CP043504">
    <property type="protein sequence ID" value="QEO10858.1"/>
    <property type="molecule type" value="Genomic_DNA"/>
</dbReference>
<keyword evidence="3" id="KW-1185">Reference proteome</keyword>
<dbReference type="InterPro" id="IPR033649">
    <property type="entry name" value="MtLigD_Pol-like"/>
</dbReference>